<evidence type="ECO:0000256" key="1">
    <source>
        <dbReference type="SAM" id="SignalP"/>
    </source>
</evidence>
<dbReference type="EMBL" id="CP030050">
    <property type="protein sequence ID" value="QOZ68133.1"/>
    <property type="molecule type" value="Genomic_DNA"/>
</dbReference>
<evidence type="ECO:0008006" key="4">
    <source>
        <dbReference type="Google" id="ProtNLM"/>
    </source>
</evidence>
<proteinExistence type="predicted"/>
<protein>
    <recommendedName>
        <fullName evidence="4">Type VI secretion system VasI, EvfG, VC_A0118</fullName>
    </recommendedName>
</protein>
<dbReference type="RefSeq" id="WP_028146332.1">
    <property type="nucleotide sequence ID" value="NZ_AXAD01000002.1"/>
</dbReference>
<gene>
    <name evidence="2" type="ORF">WN72_18855</name>
</gene>
<dbReference type="KEGG" id="barh:WN72_18855"/>
<reference evidence="2 3" key="1">
    <citation type="submission" date="2018-06" db="EMBL/GenBank/DDBJ databases">
        <title>Comparative genomics of Bradyrhizobium nodulating Arachidis hypogaea.</title>
        <authorList>
            <person name="Li Y."/>
        </authorList>
    </citation>
    <scope>NUCLEOTIDE SEQUENCE [LARGE SCALE GENOMIC DNA]</scope>
    <source>
        <strain evidence="2 3">CCBAU 051107</strain>
    </source>
</reference>
<dbReference type="Proteomes" id="UP000594015">
    <property type="component" value="Chromosome"/>
</dbReference>
<accession>A0AAE7NRD0</accession>
<evidence type="ECO:0000313" key="2">
    <source>
        <dbReference type="EMBL" id="QOZ68133.1"/>
    </source>
</evidence>
<evidence type="ECO:0000313" key="3">
    <source>
        <dbReference type="Proteomes" id="UP000594015"/>
    </source>
</evidence>
<dbReference type="AlphaFoldDB" id="A0AAE7NRD0"/>
<organism evidence="2 3">
    <name type="scientific">Bradyrhizobium arachidis</name>
    <dbReference type="NCBI Taxonomy" id="858423"/>
    <lineage>
        <taxon>Bacteria</taxon>
        <taxon>Pseudomonadati</taxon>
        <taxon>Pseudomonadota</taxon>
        <taxon>Alphaproteobacteria</taxon>
        <taxon>Hyphomicrobiales</taxon>
        <taxon>Nitrobacteraceae</taxon>
        <taxon>Bradyrhizobium</taxon>
    </lineage>
</organism>
<name>A0AAE7NRD0_9BRAD</name>
<feature type="chain" id="PRO_5042259786" description="Type VI secretion system VasI, EvfG, VC_A0118" evidence="1">
    <location>
        <begin position="22"/>
        <end position="215"/>
    </location>
</feature>
<keyword evidence="1" id="KW-0732">Signal</keyword>
<feature type="signal peptide" evidence="1">
    <location>
        <begin position="1"/>
        <end position="21"/>
    </location>
</feature>
<sequence>MTRIAAPFLIATAVINGVALAQGMEDPMAQLRACSQMGREARLECFDKLSQTPAPSRSEASRADNWMISETTSPVDYSPIVTATASPRAGSAEPSMKLSIRCRAGRTEMSFAGNGISGAGDHYLISYRINGGQPVQVAAIVPTFGSGVAIAGDIVGLLHSLPNNADLMVRLSSPAGVAHEATFSLSGLDTMRARMAAICKWPRSVARPAVENGAR</sequence>